<dbReference type="Proteomes" id="UP000022645">
    <property type="component" value="Unassembled WGS sequence"/>
</dbReference>
<name>X8IUD6_9FIRM</name>
<sequence>MTANLLIPIAMIIWMLVINIKLTVIIFLWIVFGLSIGMLMMIGYKKKYEGQVQAQKNMNQAVIEYIKGIEVIKTFNMEDSFYAKYKNAVIRNAECALNWMKSSQFYASLSYSIAPISIFPTIVVGLIFFNNGSLTEQSLFLFMMISLGIFKPVVKASSYVDQLAQMGTVAKEIKGILDYPELKRNENSNLKEKMTYEISFENLQFSYDGTKK</sequence>
<dbReference type="PATRIC" id="fig|1401079.3.peg.443"/>
<dbReference type="Gene3D" id="1.20.1560.10">
    <property type="entry name" value="ABC transporter type 1, transmembrane domain"/>
    <property type="match status" value="1"/>
</dbReference>
<feature type="transmembrane region" description="Helical" evidence="5">
    <location>
        <begin position="135"/>
        <end position="154"/>
    </location>
</feature>
<dbReference type="PANTHER" id="PTHR24221:SF397">
    <property type="entry name" value="ABC TRANSPORTER, ATP-BINDING TRANSMEMBRANE PROTEIN"/>
    <property type="match status" value="1"/>
</dbReference>
<feature type="transmembrane region" description="Helical" evidence="5">
    <location>
        <begin position="6"/>
        <end position="39"/>
    </location>
</feature>
<feature type="transmembrane region" description="Helical" evidence="5">
    <location>
        <begin position="109"/>
        <end position="129"/>
    </location>
</feature>
<keyword evidence="2 5" id="KW-0812">Transmembrane</keyword>
<dbReference type="InterPro" id="IPR039421">
    <property type="entry name" value="Type_1_exporter"/>
</dbReference>
<comment type="subcellular location">
    <subcellularLocation>
        <location evidence="1">Cell membrane</location>
        <topology evidence="1">Multi-pass membrane protein</topology>
    </subcellularLocation>
</comment>
<keyword evidence="4 5" id="KW-0472">Membrane</keyword>
<reference evidence="7 8" key="1">
    <citation type="submission" date="2014-01" db="EMBL/GenBank/DDBJ databases">
        <authorList>
            <person name="Durkin A.S."/>
            <person name="McCorrison J."/>
            <person name="Torralba M."/>
            <person name="Gillis M."/>
            <person name="Haft D.H."/>
            <person name="Methe B."/>
            <person name="Sutton G."/>
            <person name="Nelson K.E."/>
        </authorList>
    </citation>
    <scope>NUCLEOTIDE SEQUENCE [LARGE SCALE GENOMIC DNA]</scope>
    <source>
        <strain evidence="7 8">ATCC 33093</strain>
    </source>
</reference>
<evidence type="ECO:0000256" key="5">
    <source>
        <dbReference type="SAM" id="Phobius"/>
    </source>
</evidence>
<evidence type="ECO:0000256" key="3">
    <source>
        <dbReference type="ARBA" id="ARBA00022989"/>
    </source>
</evidence>
<evidence type="ECO:0000256" key="1">
    <source>
        <dbReference type="ARBA" id="ARBA00004651"/>
    </source>
</evidence>
<dbReference type="PANTHER" id="PTHR24221">
    <property type="entry name" value="ATP-BINDING CASSETTE SUB-FAMILY B"/>
    <property type="match status" value="1"/>
</dbReference>
<dbReference type="SUPFAM" id="SSF90123">
    <property type="entry name" value="ABC transporter transmembrane region"/>
    <property type="match status" value="1"/>
</dbReference>
<dbReference type="GO" id="GO:0005524">
    <property type="term" value="F:ATP binding"/>
    <property type="evidence" value="ECO:0007669"/>
    <property type="project" value="InterPro"/>
</dbReference>
<organism evidence="7 8">
    <name type="scientific">Mogibacterium timidum ATCC 33093</name>
    <dbReference type="NCBI Taxonomy" id="1401079"/>
    <lineage>
        <taxon>Bacteria</taxon>
        <taxon>Bacillati</taxon>
        <taxon>Bacillota</taxon>
        <taxon>Clostridia</taxon>
        <taxon>Peptostreptococcales</taxon>
        <taxon>Anaerovoracaceae</taxon>
        <taxon>Mogibacterium</taxon>
    </lineage>
</organism>
<dbReference type="InterPro" id="IPR036640">
    <property type="entry name" value="ABC1_TM_sf"/>
</dbReference>
<comment type="caution">
    <text evidence="7">The sequence shown here is derived from an EMBL/GenBank/DDBJ whole genome shotgun (WGS) entry which is preliminary data.</text>
</comment>
<evidence type="ECO:0000313" key="8">
    <source>
        <dbReference type="Proteomes" id="UP000022645"/>
    </source>
</evidence>
<dbReference type="Pfam" id="PF00664">
    <property type="entry name" value="ABC_membrane"/>
    <property type="match status" value="1"/>
</dbReference>
<dbReference type="InterPro" id="IPR011527">
    <property type="entry name" value="ABC1_TM_dom"/>
</dbReference>
<accession>X8IUD6</accession>
<dbReference type="GO" id="GO:0140359">
    <property type="term" value="F:ABC-type transporter activity"/>
    <property type="evidence" value="ECO:0007669"/>
    <property type="project" value="InterPro"/>
</dbReference>
<dbReference type="PROSITE" id="PS50929">
    <property type="entry name" value="ABC_TM1F"/>
    <property type="match status" value="1"/>
</dbReference>
<feature type="domain" description="ABC transmembrane type-1" evidence="6">
    <location>
        <begin position="1"/>
        <end position="165"/>
    </location>
</feature>
<evidence type="ECO:0000256" key="4">
    <source>
        <dbReference type="ARBA" id="ARBA00023136"/>
    </source>
</evidence>
<evidence type="ECO:0000313" key="7">
    <source>
        <dbReference type="EMBL" id="EUC53385.1"/>
    </source>
</evidence>
<proteinExistence type="predicted"/>
<evidence type="ECO:0000256" key="2">
    <source>
        <dbReference type="ARBA" id="ARBA00022692"/>
    </source>
</evidence>
<dbReference type="GO" id="GO:0005886">
    <property type="term" value="C:plasma membrane"/>
    <property type="evidence" value="ECO:0007669"/>
    <property type="project" value="UniProtKB-SubCell"/>
</dbReference>
<evidence type="ECO:0000259" key="6">
    <source>
        <dbReference type="PROSITE" id="PS50929"/>
    </source>
</evidence>
<gene>
    <name evidence="7" type="ORF">HMPREF0581_0752</name>
</gene>
<protein>
    <submittedName>
        <fullName evidence="7">ABC transporter transmembrane region domain protein</fullName>
    </submittedName>
</protein>
<keyword evidence="3 5" id="KW-1133">Transmembrane helix</keyword>
<dbReference type="AlphaFoldDB" id="X8IUD6"/>
<dbReference type="EMBL" id="JALU01000005">
    <property type="protein sequence ID" value="EUC53385.1"/>
    <property type="molecule type" value="Genomic_DNA"/>
</dbReference>
<dbReference type="GO" id="GO:0034040">
    <property type="term" value="F:ATPase-coupled lipid transmembrane transporter activity"/>
    <property type="evidence" value="ECO:0007669"/>
    <property type="project" value="TreeGrafter"/>
</dbReference>